<evidence type="ECO:0000256" key="1">
    <source>
        <dbReference type="SAM" id="Phobius"/>
    </source>
</evidence>
<dbReference type="SUPFAM" id="SSF53300">
    <property type="entry name" value="vWA-like"/>
    <property type="match status" value="1"/>
</dbReference>
<keyword evidence="4" id="KW-1185">Reference proteome</keyword>
<dbReference type="NCBIfam" id="TIGR02226">
    <property type="entry name" value="two_anch"/>
    <property type="match status" value="1"/>
</dbReference>
<protein>
    <recommendedName>
        <fullName evidence="2">VWFA domain-containing protein</fullName>
    </recommendedName>
</protein>
<dbReference type="AlphaFoldDB" id="A0A2A2ICR0"/>
<keyword evidence="1" id="KW-0472">Membrane</keyword>
<evidence type="ECO:0000313" key="4">
    <source>
        <dbReference type="Proteomes" id="UP000218887"/>
    </source>
</evidence>
<feature type="transmembrane region" description="Helical" evidence="1">
    <location>
        <begin position="59"/>
        <end position="80"/>
    </location>
</feature>
<comment type="caution">
    <text evidence="3">The sequence shown here is derived from an EMBL/GenBank/DDBJ whole genome shotgun (WGS) entry which is preliminary data.</text>
</comment>
<feature type="transmembrane region" description="Helical" evidence="1">
    <location>
        <begin position="6"/>
        <end position="24"/>
    </location>
</feature>
<dbReference type="InterPro" id="IPR002035">
    <property type="entry name" value="VWF_A"/>
</dbReference>
<reference evidence="3 4" key="1">
    <citation type="submission" date="2017-08" db="EMBL/GenBank/DDBJ databases">
        <title>Virgibacillus indicus sp. nov. and Virgibacillus profoundi sp. nov, two moderately halophilic bacteria isolated from marine sediment by using the Microfluidic Streak Plate.</title>
        <authorList>
            <person name="Xu B."/>
            <person name="Hu B."/>
            <person name="Wang J."/>
            <person name="Zhu Y."/>
            <person name="Huang L."/>
            <person name="Du W."/>
            <person name="Huang Y."/>
        </authorList>
    </citation>
    <scope>NUCLEOTIDE SEQUENCE [LARGE SCALE GENOMIC DNA]</scope>
    <source>
        <strain evidence="3 4">IO3-P3-H5</strain>
    </source>
</reference>
<dbReference type="EMBL" id="NPOA01000007">
    <property type="protein sequence ID" value="PAV29417.1"/>
    <property type="molecule type" value="Genomic_DNA"/>
</dbReference>
<feature type="domain" description="VWFA" evidence="2">
    <location>
        <begin position="89"/>
        <end position="266"/>
    </location>
</feature>
<dbReference type="InterPro" id="IPR036465">
    <property type="entry name" value="vWFA_dom_sf"/>
</dbReference>
<sequence>MHFLTPAYFGLSIFLIGVILFYLFRKQYDKQVVPSTFFWQQVMREWQATKWWRKLQQHLLLYLQLLILALLMLALVRPYIGLNDLSGDHIAVVIDTSASMTAKEGEQERLALAMEEIDILIDQLDNQKLTVIIAEQTPEILFSNETSKSKMRNSLEKVESSFRRTNMDEAVQLANQLLSSASGEIHVFSDRVDREQISETHLNHTVAVHNIGTSKSNFSIHTFGVAEQEGKVNGILSVANEMDIEQQFSIIIESAGEELMRIDESIEPGKLTQIQLRDLEKKPYYKAIITNEDDYQADNSSFAFLATDKQPSLYLVGEVNSFITKAFSYLSTDIVQVEDSNEIPQVENAIYILGKVPAENWPDGPLLILSPTTGGPFKIEEKQMLQDDLQAVNEDPLLQFVNIDEVYIQQSYPFDSLTLQSIVTSGETPVISKGSYQGHPLVLLGFDMEETDWPMHSSFPVFLYNTINYLTDQNHLLGYLQPGERKEISHLTGVTNSMILNEDNEQISELNINESFMNAPKKPGLYRVQEETEYGMKERLFAVTVDDEEKYMSPSNDFTIENQSEQKDDVHEEKPNEIWIGFATLALLFLLLEWEVYRRGITG</sequence>
<dbReference type="OrthoDB" id="9780136at2"/>
<dbReference type="InterPro" id="IPR024163">
    <property type="entry name" value="Aerotolerance_reg_N"/>
</dbReference>
<dbReference type="PANTHER" id="PTHR37464">
    <property type="entry name" value="BLL2463 PROTEIN"/>
    <property type="match status" value="1"/>
</dbReference>
<organism evidence="3 4">
    <name type="scientific">Virgibacillus profundi</name>
    <dbReference type="NCBI Taxonomy" id="2024555"/>
    <lineage>
        <taxon>Bacteria</taxon>
        <taxon>Bacillati</taxon>
        <taxon>Bacillota</taxon>
        <taxon>Bacilli</taxon>
        <taxon>Bacillales</taxon>
        <taxon>Bacillaceae</taxon>
        <taxon>Virgibacillus</taxon>
    </lineage>
</organism>
<proteinExistence type="predicted"/>
<gene>
    <name evidence="3" type="ORF">CIL05_11155</name>
</gene>
<dbReference type="PROSITE" id="PS50234">
    <property type="entry name" value="VWFA"/>
    <property type="match status" value="1"/>
</dbReference>
<accession>A0A2A2ICR0</accession>
<keyword evidence="1" id="KW-1133">Transmembrane helix</keyword>
<evidence type="ECO:0000259" key="2">
    <source>
        <dbReference type="PROSITE" id="PS50234"/>
    </source>
</evidence>
<dbReference type="Pfam" id="PF07584">
    <property type="entry name" value="BatA"/>
    <property type="match status" value="1"/>
</dbReference>
<dbReference type="Gene3D" id="3.40.50.410">
    <property type="entry name" value="von Willebrand factor, type A domain"/>
    <property type="match status" value="1"/>
</dbReference>
<dbReference type="PANTHER" id="PTHR37464:SF1">
    <property type="entry name" value="BLL2463 PROTEIN"/>
    <property type="match status" value="1"/>
</dbReference>
<dbReference type="Pfam" id="PF13519">
    <property type="entry name" value="VWA_2"/>
    <property type="match status" value="1"/>
</dbReference>
<dbReference type="InterPro" id="IPR011933">
    <property type="entry name" value="Double_TM_dom"/>
</dbReference>
<dbReference type="Proteomes" id="UP000218887">
    <property type="component" value="Unassembled WGS sequence"/>
</dbReference>
<evidence type="ECO:0000313" key="3">
    <source>
        <dbReference type="EMBL" id="PAV29417.1"/>
    </source>
</evidence>
<name>A0A2A2ICR0_9BACI</name>
<keyword evidence="1" id="KW-0812">Transmembrane</keyword>
<dbReference type="RefSeq" id="WP_095655620.1">
    <property type="nucleotide sequence ID" value="NZ_NPOA01000007.1"/>
</dbReference>